<protein>
    <recommendedName>
        <fullName evidence="12">C3H1-type domain-containing protein</fullName>
    </recommendedName>
</protein>
<name>A0A9N7ZE71_PLEPL</name>
<keyword evidence="4 10" id="KW-0479">Metal-binding</keyword>
<keyword evidence="6 10" id="KW-0863">Zinc-finger</keyword>
<dbReference type="GO" id="GO:0036464">
    <property type="term" value="C:cytoplasmic ribonucleoprotein granule"/>
    <property type="evidence" value="ECO:0007669"/>
    <property type="project" value="TreeGrafter"/>
</dbReference>
<feature type="compositionally biased region" description="Pro residues" evidence="11">
    <location>
        <begin position="958"/>
        <end position="981"/>
    </location>
</feature>
<evidence type="ECO:0000256" key="2">
    <source>
        <dbReference type="ARBA" id="ARBA00010922"/>
    </source>
</evidence>
<dbReference type="Gene3D" id="3.40.50.11980">
    <property type="match status" value="1"/>
</dbReference>
<evidence type="ECO:0000313" key="13">
    <source>
        <dbReference type="EMBL" id="CAB1458594.1"/>
    </source>
</evidence>
<dbReference type="FunFam" id="3.40.50.11980:FF:000001">
    <property type="entry name" value="ZC3H12A isoform 1"/>
    <property type="match status" value="1"/>
</dbReference>
<evidence type="ECO:0000256" key="8">
    <source>
        <dbReference type="ARBA" id="ARBA00022833"/>
    </source>
</evidence>
<keyword evidence="14" id="KW-1185">Reference proteome</keyword>
<comment type="caution">
    <text evidence="13">The sequence shown here is derived from an EMBL/GenBank/DDBJ whole genome shotgun (WGS) entry which is preliminary data.</text>
</comment>
<reference evidence="13" key="1">
    <citation type="submission" date="2020-03" db="EMBL/GenBank/DDBJ databases">
        <authorList>
            <person name="Weist P."/>
        </authorList>
    </citation>
    <scope>NUCLEOTIDE SEQUENCE</scope>
</reference>
<dbReference type="EMBL" id="CADEAL010004394">
    <property type="protein sequence ID" value="CAB1458594.1"/>
    <property type="molecule type" value="Genomic_DNA"/>
</dbReference>
<evidence type="ECO:0000256" key="7">
    <source>
        <dbReference type="ARBA" id="ARBA00022801"/>
    </source>
</evidence>
<evidence type="ECO:0000256" key="4">
    <source>
        <dbReference type="ARBA" id="ARBA00022723"/>
    </source>
</evidence>
<keyword evidence="9" id="KW-0460">Magnesium</keyword>
<feature type="compositionally biased region" description="Polar residues" evidence="11">
    <location>
        <begin position="807"/>
        <end position="818"/>
    </location>
</feature>
<dbReference type="GO" id="GO:0008270">
    <property type="term" value="F:zinc ion binding"/>
    <property type="evidence" value="ECO:0007669"/>
    <property type="project" value="UniProtKB-KW"/>
</dbReference>
<feature type="region of interest" description="Disordered" evidence="11">
    <location>
        <begin position="40"/>
        <end position="79"/>
    </location>
</feature>
<dbReference type="InterPro" id="IPR000571">
    <property type="entry name" value="Znf_CCCH"/>
</dbReference>
<feature type="region of interest" description="Disordered" evidence="11">
    <location>
        <begin position="303"/>
        <end position="329"/>
    </location>
</feature>
<feature type="compositionally biased region" description="Polar residues" evidence="11">
    <location>
        <begin position="916"/>
        <end position="929"/>
    </location>
</feature>
<dbReference type="CDD" id="cd18729">
    <property type="entry name" value="PIN_Zc3h12-like"/>
    <property type="match status" value="1"/>
</dbReference>
<feature type="region of interest" description="Disordered" evidence="11">
    <location>
        <begin position="123"/>
        <end position="257"/>
    </location>
</feature>
<dbReference type="Pfam" id="PF18561">
    <property type="entry name" value="Regnase_1_C"/>
    <property type="match status" value="1"/>
</dbReference>
<accession>A0A9N7ZE71</accession>
<dbReference type="GO" id="GO:0016787">
    <property type="term" value="F:hydrolase activity"/>
    <property type="evidence" value="ECO:0007669"/>
    <property type="project" value="UniProtKB-KW"/>
</dbReference>
<dbReference type="InterPro" id="IPR051101">
    <property type="entry name" value="ZC3H12/N4BP1_RNase_Reg"/>
</dbReference>
<evidence type="ECO:0000256" key="1">
    <source>
        <dbReference type="ARBA" id="ARBA00001946"/>
    </source>
</evidence>
<dbReference type="GO" id="GO:0005634">
    <property type="term" value="C:nucleus"/>
    <property type="evidence" value="ECO:0007669"/>
    <property type="project" value="TreeGrafter"/>
</dbReference>
<feature type="region of interest" description="Disordered" evidence="11">
    <location>
        <begin position="913"/>
        <end position="1006"/>
    </location>
</feature>
<evidence type="ECO:0000256" key="9">
    <source>
        <dbReference type="ARBA" id="ARBA00022842"/>
    </source>
</evidence>
<comment type="cofactor">
    <cofactor evidence="1">
        <name>Mg(2+)</name>
        <dbReference type="ChEBI" id="CHEBI:18420"/>
    </cofactor>
</comment>
<feature type="compositionally biased region" description="Basic and acidic residues" evidence="11">
    <location>
        <begin position="44"/>
        <end position="55"/>
    </location>
</feature>
<dbReference type="GO" id="GO:0004521">
    <property type="term" value="F:RNA endonuclease activity"/>
    <property type="evidence" value="ECO:0007669"/>
    <property type="project" value="TreeGrafter"/>
</dbReference>
<evidence type="ECO:0000256" key="5">
    <source>
        <dbReference type="ARBA" id="ARBA00022759"/>
    </source>
</evidence>
<comment type="similarity">
    <text evidence="2">Belongs to the ZC3H12 family.</text>
</comment>
<dbReference type="Pfam" id="PF18039">
    <property type="entry name" value="UBA_6"/>
    <property type="match status" value="1"/>
</dbReference>
<dbReference type="PANTHER" id="PTHR12876">
    <property type="entry name" value="N4BP1-RELATED"/>
    <property type="match status" value="1"/>
</dbReference>
<feature type="zinc finger region" description="C3H1-type" evidence="10">
    <location>
        <begin position="517"/>
        <end position="542"/>
    </location>
</feature>
<feature type="compositionally biased region" description="Pro residues" evidence="11">
    <location>
        <begin position="229"/>
        <end position="245"/>
    </location>
</feature>
<keyword evidence="3" id="KW-0540">Nuclease</keyword>
<feature type="compositionally biased region" description="Low complexity" evidence="11">
    <location>
        <begin position="310"/>
        <end position="329"/>
    </location>
</feature>
<keyword evidence="5" id="KW-0255">Endonuclease</keyword>
<evidence type="ECO:0000313" key="14">
    <source>
        <dbReference type="Proteomes" id="UP001153269"/>
    </source>
</evidence>
<keyword evidence="8 10" id="KW-0862">Zinc</keyword>
<evidence type="ECO:0000259" key="12">
    <source>
        <dbReference type="PROSITE" id="PS50103"/>
    </source>
</evidence>
<gene>
    <name evidence="13" type="ORF">PLEPLA_LOCUS46424</name>
</gene>
<dbReference type="PANTHER" id="PTHR12876:SF36">
    <property type="entry name" value="RIBONUCLEASE ZC3H12C-RELATED"/>
    <property type="match status" value="1"/>
</dbReference>
<dbReference type="GO" id="GO:0003729">
    <property type="term" value="F:mRNA binding"/>
    <property type="evidence" value="ECO:0007669"/>
    <property type="project" value="TreeGrafter"/>
</dbReference>
<dbReference type="Pfam" id="PF11977">
    <property type="entry name" value="RNase_Zc3h12a"/>
    <property type="match status" value="1"/>
</dbReference>
<evidence type="ECO:0000256" key="11">
    <source>
        <dbReference type="SAM" id="MobiDB-lite"/>
    </source>
</evidence>
<organism evidence="13 14">
    <name type="scientific">Pleuronectes platessa</name>
    <name type="common">European plaice</name>
    <dbReference type="NCBI Taxonomy" id="8262"/>
    <lineage>
        <taxon>Eukaryota</taxon>
        <taxon>Metazoa</taxon>
        <taxon>Chordata</taxon>
        <taxon>Craniata</taxon>
        <taxon>Vertebrata</taxon>
        <taxon>Euteleostomi</taxon>
        <taxon>Actinopterygii</taxon>
        <taxon>Neopterygii</taxon>
        <taxon>Teleostei</taxon>
        <taxon>Neoteleostei</taxon>
        <taxon>Acanthomorphata</taxon>
        <taxon>Carangaria</taxon>
        <taxon>Pleuronectiformes</taxon>
        <taxon>Pleuronectoidei</taxon>
        <taxon>Pleuronectidae</taxon>
        <taxon>Pleuronectes</taxon>
    </lineage>
</organism>
<feature type="domain" description="C3H1-type" evidence="12">
    <location>
        <begin position="517"/>
        <end position="542"/>
    </location>
</feature>
<feature type="region of interest" description="Disordered" evidence="11">
    <location>
        <begin position="806"/>
        <end position="872"/>
    </location>
</feature>
<sequence length="1058" mass="114814">MSSVPQCNAVIGSRKAVSTLMRNSATLVGRSIWSLITSHCPRQSPREKDDSDFHDGLGGGEIPREIKVKNTNDSSCVRGHPSSGVLDVCDRSMGQKDHVEAGAGHMLDPEPDLEYLHVAGADRQAGGADGARAMEEQGESSGSSRTADPPPPAAAEESAGPDAECELVSSSSSTLAAGPDPDGGEGASPHNKNTHQPLCRTQCVDLGTEGPPEPPPELSPEREPDTPAQTPPTSPCKNPPDPRPSPSTSRPASEAGGKEYQAKLEFALKLGYSEETVRLVLSKLGPDTLINDILGELVKLGTKSDSEQPAGSLASASSSSSSSSSCGCSDLLDSQRSDSPCLSDPVCDQDNLRPIVLDGSNVAMSHGNKEVFSCQGIQLAVDWFLERGHHDITVFVPAWRKEQSRPDAPITDQEILRRLEKEKILVFTPSRRVQGRRVVCYDDRFIVKLAYESDGIIVSNDNYRDLANERPEWKKFIDERLLMYSFVNDKFMPPDDPLGRHGPSLDNFLRKRPIMPEQKKQPCPYGKKCTYGHKCKYYHPERGAQPQRAVADELRASAKTCVTVKNQGDAGLVKSHSVPAGSIEAKKGATKRQSDPSIRALSYSDAEEKLLAKGRLESQKNSMCVGSSSSGSGSCITMSPAPGGPPSSLNLPQDHQSRAVTPHCLLPAPSHDLYPHCESPDLSYYSVTRAYSGLGLSSRRSPDCRFPNDTDLRPGSFGSAGSECGSESSTSCGSSCDSYSERPCPVCPPDTLLEDNIHFANPHSRLYPHHAATSHELCGLHPADYTNMPHSHASNTSIHSYHLGMTRGQSCSHDQQPSEALPKRPLYPLPPHLQHQPLAARSSCPGDYHSLPQPNPHPPGSPLGRCLAPTRGESVSDSHLYEHLSTSHHHHRPKALPSWDTYYRQPLPPSRYEPSAYQSLPDTRQSSWHTPPWAQDGYAQHHSSHPALHPSPTHYHNHPPPPAHPPHPSHPSSSPLPPYSPHSPHLTLPSHAPPSYMPQHSESPAHSCYGDVREKVFINLCNIFPSELVSRVMARSPHVTDPQQLAAAILTEKAQTGY</sequence>
<dbReference type="Proteomes" id="UP001153269">
    <property type="component" value="Unassembled WGS sequence"/>
</dbReference>
<dbReference type="InterPro" id="IPR040757">
    <property type="entry name" value="Regnase_1/ZC3H12_C"/>
</dbReference>
<proteinExistence type="inferred from homology"/>
<dbReference type="InterPro" id="IPR021869">
    <property type="entry name" value="RNase_Zc3h12_NYN"/>
</dbReference>
<dbReference type="InterPro" id="IPR040546">
    <property type="entry name" value="Rege-1_UBA-like"/>
</dbReference>
<feature type="region of interest" description="Disordered" evidence="11">
    <location>
        <begin position="621"/>
        <end position="647"/>
    </location>
</feature>
<dbReference type="PROSITE" id="PS50103">
    <property type="entry name" value="ZF_C3H1"/>
    <property type="match status" value="1"/>
</dbReference>
<keyword evidence="7" id="KW-0378">Hydrolase</keyword>
<evidence type="ECO:0000256" key="3">
    <source>
        <dbReference type="ARBA" id="ARBA00022722"/>
    </source>
</evidence>
<dbReference type="AlphaFoldDB" id="A0A9N7ZE71"/>
<evidence type="ECO:0000256" key="10">
    <source>
        <dbReference type="PROSITE-ProRule" id="PRU00723"/>
    </source>
</evidence>
<evidence type="ECO:0000256" key="6">
    <source>
        <dbReference type="ARBA" id="ARBA00022771"/>
    </source>
</evidence>
<feature type="compositionally biased region" description="Low complexity" evidence="11">
    <location>
        <begin position="945"/>
        <end position="954"/>
    </location>
</feature>